<sequence length="550" mass="57688">NVSDTAGNAAAEVTRSVVVAIPDITLPVITLNGNAAVNLTLGASYTDAGATALDNIDGDLTSRIVVTVSNTMNLGTTLDTAVAGMYTYHYNVSDTAGNAAAEVTRSVVVAIPDITLPVITLNGNAAVNLTLGASYTDAGATALDNIDGDLTSRIVVTISNTMNLGTTLDTAVAGAYTYHYNVSDTAGNVAEEKTRTVIVAKAVDTVTEITPTSTSTSTPSPTPSPINIISTNGSLTLPIGAAGEVSLETEVTISVPANATSKELQLTIEKLFETHSLLTNNEKLVSSVFEILKNFPENFSNPVTLIFAFDPSSMNSNQKAAVFYYDEVNKVWIEIPGGKIEGNKITINTNHFTKYAVLAVGIADELPIKPVNSFSDITGHWAEANIKQAVSKGIISGYPDGTFKPNATVTRAEFAVMLMNTLKPQGEGTALTFKDNLKIGNWAQKAVAQAVQAGIVMGYEDGTFRPDAEITRAEMAVMLANAMGQTLQANAATGFVDDKDIPAWAKGGIAFVKQAGIVQGKGDNQFAPQDHATRAEAVTVMLNIVAKKSE</sequence>
<feature type="domain" description="SLH" evidence="1">
    <location>
        <begin position="369"/>
        <end position="432"/>
    </location>
</feature>
<comment type="caution">
    <text evidence="2">The sequence shown here is derived from an EMBL/GenBank/DDBJ whole genome shotgun (WGS) entry which is preliminary data.</text>
</comment>
<evidence type="ECO:0000259" key="1">
    <source>
        <dbReference type="PROSITE" id="PS51272"/>
    </source>
</evidence>
<gene>
    <name evidence="2" type="ORF">G9U52_20495</name>
</gene>
<dbReference type="InterPro" id="IPR032179">
    <property type="entry name" value="Cry22Aa_Ig-like"/>
</dbReference>
<feature type="domain" description="SLH" evidence="1">
    <location>
        <begin position="495"/>
        <end position="550"/>
    </location>
</feature>
<dbReference type="PANTHER" id="PTHR43308:SF5">
    <property type="entry name" value="S-LAYER PROTEIN _ PEPTIDOGLYCAN ENDO-BETA-N-ACETYLGLUCOSAMINIDASE"/>
    <property type="match status" value="1"/>
</dbReference>
<organism evidence="2 3">
    <name type="scientific">Paenibacillus agricola</name>
    <dbReference type="NCBI Taxonomy" id="2716264"/>
    <lineage>
        <taxon>Bacteria</taxon>
        <taxon>Bacillati</taxon>
        <taxon>Bacillota</taxon>
        <taxon>Bacilli</taxon>
        <taxon>Bacillales</taxon>
        <taxon>Paenibacillaceae</taxon>
        <taxon>Paenibacillus</taxon>
    </lineage>
</organism>
<dbReference type="Gene3D" id="2.60.220.30">
    <property type="match status" value="1"/>
</dbReference>
<name>A0ABX0J777_9BACL</name>
<dbReference type="Gene3D" id="2.60.40.10">
    <property type="entry name" value="Immunoglobulins"/>
    <property type="match status" value="2"/>
</dbReference>
<proteinExistence type="predicted"/>
<dbReference type="InterPro" id="IPR001119">
    <property type="entry name" value="SLH_dom"/>
</dbReference>
<dbReference type="Proteomes" id="UP001165962">
    <property type="component" value="Unassembled WGS sequence"/>
</dbReference>
<keyword evidence="3" id="KW-1185">Reference proteome</keyword>
<accession>A0ABX0J777</accession>
<evidence type="ECO:0000313" key="3">
    <source>
        <dbReference type="Proteomes" id="UP001165962"/>
    </source>
</evidence>
<dbReference type="InterPro" id="IPR051465">
    <property type="entry name" value="Cell_Envelope_Struct_Comp"/>
</dbReference>
<dbReference type="Pfam" id="PF00395">
    <property type="entry name" value="SLH"/>
    <property type="match status" value="3"/>
</dbReference>
<dbReference type="RefSeq" id="WP_166152491.1">
    <property type="nucleotide sequence ID" value="NZ_JAAOIW010000007.1"/>
</dbReference>
<feature type="domain" description="SLH" evidence="1">
    <location>
        <begin position="433"/>
        <end position="493"/>
    </location>
</feature>
<dbReference type="EMBL" id="JAAOIW010000007">
    <property type="protein sequence ID" value="NHN32225.1"/>
    <property type="molecule type" value="Genomic_DNA"/>
</dbReference>
<reference evidence="2" key="1">
    <citation type="submission" date="2020-03" db="EMBL/GenBank/DDBJ databases">
        <title>Draft sequencing of Paenibacilllus sp. S3N08.</title>
        <authorList>
            <person name="Kim D.-U."/>
        </authorList>
    </citation>
    <scope>NUCLEOTIDE SEQUENCE</scope>
    <source>
        <strain evidence="2">S3N08</strain>
    </source>
</reference>
<dbReference type="PROSITE" id="PS51272">
    <property type="entry name" value="SLH"/>
    <property type="match status" value="3"/>
</dbReference>
<evidence type="ECO:0000313" key="2">
    <source>
        <dbReference type="EMBL" id="NHN32225.1"/>
    </source>
</evidence>
<feature type="non-terminal residue" evidence="2">
    <location>
        <position position="1"/>
    </location>
</feature>
<dbReference type="InterPro" id="IPR013783">
    <property type="entry name" value="Ig-like_fold"/>
</dbReference>
<protein>
    <submittedName>
        <fullName evidence="2">DUF5011 domain-containing protein</fullName>
    </submittedName>
</protein>
<dbReference type="PANTHER" id="PTHR43308">
    <property type="entry name" value="OUTER MEMBRANE PROTEIN ALPHA-RELATED"/>
    <property type="match status" value="1"/>
</dbReference>
<dbReference type="Pfam" id="PF16403">
    <property type="entry name" value="Bact_surface_Ig-like"/>
    <property type="match status" value="2"/>
</dbReference>